<feature type="compositionally biased region" description="Basic and acidic residues" evidence="1">
    <location>
        <begin position="458"/>
        <end position="467"/>
    </location>
</feature>
<dbReference type="EMBL" id="JAXQPW010000001">
    <property type="protein sequence ID" value="MDZ5661151.1"/>
    <property type="molecule type" value="Genomic_DNA"/>
</dbReference>
<organism evidence="3 4">
    <name type="scientific">Nocardioides renjunii</name>
    <dbReference type="NCBI Taxonomy" id="3095075"/>
    <lineage>
        <taxon>Bacteria</taxon>
        <taxon>Bacillati</taxon>
        <taxon>Actinomycetota</taxon>
        <taxon>Actinomycetes</taxon>
        <taxon>Propionibacteriales</taxon>
        <taxon>Nocardioidaceae</taxon>
        <taxon>Nocardioides</taxon>
    </lineage>
</organism>
<feature type="transmembrane region" description="Helical" evidence="2">
    <location>
        <begin position="378"/>
        <end position="399"/>
    </location>
</feature>
<feature type="transmembrane region" description="Helical" evidence="2">
    <location>
        <begin position="220"/>
        <end position="249"/>
    </location>
</feature>
<dbReference type="RefSeq" id="WP_172267736.1">
    <property type="nucleotide sequence ID" value="NZ_JAXQPW010000001.1"/>
</dbReference>
<evidence type="ECO:0000313" key="3">
    <source>
        <dbReference type="EMBL" id="MDZ5661151.1"/>
    </source>
</evidence>
<feature type="transmembrane region" description="Helical" evidence="2">
    <location>
        <begin position="103"/>
        <end position="122"/>
    </location>
</feature>
<sequence>MLGKLGEFAASRLAPVWVTACVAAVMGPYLVSGLRTEQLAFYGSAAFVVLTQARSLLRVLAPVRWLLAVWGAYAVIAVVGGLLPVDNATPWESGSLLAGLDNALLPLATIVTVAYWCSVHPLPRIMAAVARTLVVVMSLNAVVALVGCVLGLGSLPWLRRFWAADGSSTYVAELAQQMGRFSGVFNQPAEAGIAYTLAAFSLAYLQKRGLTSPTWATVGWVLVVVGGMLTLSKVFVGGLVIALVLVLAYRTRVVRTGVVAVGTVAAMVALSAAGWFASWGASTMVGWYRSSIEAGDSPLYTLTAGRFGAAGTTGPPSIAVPVAPTEGATGGVDAGAEPAAALPTGVGELARVIYDEHPVFGVGARGLQVAYDSAWSEALVVGGLAGLALVVIAHLLVVGSSLLRMRALDRVHALLLAAVLVLTLAGSMGMPALTGNRESTLLWIFLVTLGFAGRTESTRLDEEHAQEVDPSAYGDRRPATPAGATSTDA</sequence>
<evidence type="ECO:0000313" key="4">
    <source>
        <dbReference type="Proteomes" id="UP001291999"/>
    </source>
</evidence>
<feature type="transmembrane region" description="Helical" evidence="2">
    <location>
        <begin position="64"/>
        <end position="83"/>
    </location>
</feature>
<evidence type="ECO:0008006" key="5">
    <source>
        <dbReference type="Google" id="ProtNLM"/>
    </source>
</evidence>
<comment type="caution">
    <text evidence="3">The sequence shown here is derived from an EMBL/GenBank/DDBJ whole genome shotgun (WGS) entry which is preliminary data.</text>
</comment>
<keyword evidence="2" id="KW-0812">Transmembrane</keyword>
<feature type="transmembrane region" description="Helical" evidence="2">
    <location>
        <begin position="411"/>
        <end position="433"/>
    </location>
</feature>
<evidence type="ECO:0000256" key="2">
    <source>
        <dbReference type="SAM" id="Phobius"/>
    </source>
</evidence>
<feature type="transmembrane region" description="Helical" evidence="2">
    <location>
        <begin position="256"/>
        <end position="277"/>
    </location>
</feature>
<dbReference type="Proteomes" id="UP001291999">
    <property type="component" value="Unassembled WGS sequence"/>
</dbReference>
<keyword evidence="2" id="KW-0472">Membrane</keyword>
<keyword evidence="2" id="KW-1133">Transmembrane helix</keyword>
<reference evidence="3 4" key="1">
    <citation type="submission" date="2023-11" db="EMBL/GenBank/DDBJ databases">
        <title>Novel species in genus Nocardioides.</title>
        <authorList>
            <person name="Zhou H."/>
        </authorList>
    </citation>
    <scope>NUCLEOTIDE SEQUENCE [LARGE SCALE GENOMIC DNA]</scope>
    <source>
        <strain evidence="3 4">S-58</strain>
    </source>
</reference>
<feature type="transmembrane region" description="Helical" evidence="2">
    <location>
        <begin position="134"/>
        <end position="158"/>
    </location>
</feature>
<feature type="region of interest" description="Disordered" evidence="1">
    <location>
        <begin position="458"/>
        <end position="489"/>
    </location>
</feature>
<protein>
    <recommendedName>
        <fullName evidence="5">O-antigen ligase</fullName>
    </recommendedName>
</protein>
<accession>A0ABU5K8C4</accession>
<name>A0ABU5K8C4_9ACTN</name>
<evidence type="ECO:0000256" key="1">
    <source>
        <dbReference type="SAM" id="MobiDB-lite"/>
    </source>
</evidence>
<feature type="transmembrane region" description="Helical" evidence="2">
    <location>
        <begin position="12"/>
        <end position="33"/>
    </location>
</feature>
<gene>
    <name evidence="3" type="ORF">SFC79_05185</name>
</gene>
<proteinExistence type="predicted"/>
<keyword evidence="4" id="KW-1185">Reference proteome</keyword>